<evidence type="ECO:0000313" key="3">
    <source>
        <dbReference type="Proteomes" id="UP000494170"/>
    </source>
</evidence>
<name>A0A6P2RWU4_BURL3</name>
<dbReference type="Proteomes" id="UP000494170">
    <property type="component" value="Unassembled WGS sequence"/>
</dbReference>
<dbReference type="AlphaFoldDB" id="A0A6P2RWU4"/>
<organism evidence="2 3">
    <name type="scientific">Burkholderia lata (strain ATCC 17760 / DSM 23089 / LMG 22485 / NCIMB 9086 / R18194 / 383)</name>
    <dbReference type="NCBI Taxonomy" id="482957"/>
    <lineage>
        <taxon>Bacteria</taxon>
        <taxon>Pseudomonadati</taxon>
        <taxon>Pseudomonadota</taxon>
        <taxon>Betaproteobacteria</taxon>
        <taxon>Burkholderiales</taxon>
        <taxon>Burkholderiaceae</taxon>
        <taxon>Burkholderia</taxon>
        <taxon>Burkholderia cepacia complex</taxon>
    </lineage>
</organism>
<gene>
    <name evidence="2" type="ORF">BLA6863_07068</name>
</gene>
<reference evidence="2 3" key="1">
    <citation type="submission" date="2019-09" db="EMBL/GenBank/DDBJ databases">
        <authorList>
            <person name="Depoorter E."/>
        </authorList>
    </citation>
    <scope>NUCLEOTIDE SEQUENCE [LARGE SCALE GENOMIC DNA]</scope>
    <source>
        <strain evidence="2">LMG 6863</strain>
    </source>
</reference>
<sequence>MRSQLSAIQPQDVSCSSVLHYDNPVDPIEESAREAPQRDTRNESVHADTSIETPR</sequence>
<protein>
    <submittedName>
        <fullName evidence="2">Uncharacterized protein</fullName>
    </submittedName>
</protein>
<dbReference type="EMBL" id="CABVPY010000081">
    <property type="protein sequence ID" value="VWC41501.1"/>
    <property type="molecule type" value="Genomic_DNA"/>
</dbReference>
<evidence type="ECO:0000256" key="1">
    <source>
        <dbReference type="SAM" id="MobiDB-lite"/>
    </source>
</evidence>
<feature type="compositionally biased region" description="Polar residues" evidence="1">
    <location>
        <begin position="1"/>
        <end position="17"/>
    </location>
</feature>
<accession>A0A6P2RWU4</accession>
<feature type="compositionally biased region" description="Basic and acidic residues" evidence="1">
    <location>
        <begin position="30"/>
        <end position="46"/>
    </location>
</feature>
<proteinExistence type="predicted"/>
<evidence type="ECO:0000313" key="2">
    <source>
        <dbReference type="EMBL" id="VWC41501.1"/>
    </source>
</evidence>
<feature type="region of interest" description="Disordered" evidence="1">
    <location>
        <begin position="1"/>
        <end position="55"/>
    </location>
</feature>